<reference evidence="2" key="1">
    <citation type="journal article" date="2020" name="Stud. Mycol.">
        <title>101 Dothideomycetes genomes: A test case for predicting lifestyles and emergence of pathogens.</title>
        <authorList>
            <person name="Haridas S."/>
            <person name="Albert R."/>
            <person name="Binder M."/>
            <person name="Bloem J."/>
            <person name="LaButti K."/>
            <person name="Salamov A."/>
            <person name="Andreopoulos B."/>
            <person name="Baker S."/>
            <person name="Barry K."/>
            <person name="Bills G."/>
            <person name="Bluhm B."/>
            <person name="Cannon C."/>
            <person name="Castanera R."/>
            <person name="Culley D."/>
            <person name="Daum C."/>
            <person name="Ezra D."/>
            <person name="Gonzalez J."/>
            <person name="Henrissat B."/>
            <person name="Kuo A."/>
            <person name="Liang C."/>
            <person name="Lipzen A."/>
            <person name="Lutzoni F."/>
            <person name="Magnuson J."/>
            <person name="Mondo S."/>
            <person name="Nolan M."/>
            <person name="Ohm R."/>
            <person name="Pangilinan J."/>
            <person name="Park H.-J."/>
            <person name="Ramirez L."/>
            <person name="Alfaro M."/>
            <person name="Sun H."/>
            <person name="Tritt A."/>
            <person name="Yoshinaga Y."/>
            <person name="Zwiers L.-H."/>
            <person name="Turgeon B."/>
            <person name="Goodwin S."/>
            <person name="Spatafora J."/>
            <person name="Crous P."/>
            <person name="Grigoriev I."/>
        </authorList>
    </citation>
    <scope>NUCLEOTIDE SEQUENCE [LARGE SCALE GENOMIC DNA]</scope>
    <source>
        <strain evidence="2">CECT 20119</strain>
    </source>
</reference>
<gene>
    <name evidence="1" type="ORF">BDZ85DRAFT_279103</name>
</gene>
<name>A0A6A6GI57_9PEZI</name>
<dbReference type="AlphaFoldDB" id="A0A6A6GI57"/>
<proteinExistence type="predicted"/>
<evidence type="ECO:0000313" key="2">
    <source>
        <dbReference type="Proteomes" id="UP000799538"/>
    </source>
</evidence>
<dbReference type="Proteomes" id="UP000799538">
    <property type="component" value="Unassembled WGS sequence"/>
</dbReference>
<organism evidence="1 2">
    <name type="scientific">Elsinoe ampelina</name>
    <dbReference type="NCBI Taxonomy" id="302913"/>
    <lineage>
        <taxon>Eukaryota</taxon>
        <taxon>Fungi</taxon>
        <taxon>Dikarya</taxon>
        <taxon>Ascomycota</taxon>
        <taxon>Pezizomycotina</taxon>
        <taxon>Dothideomycetes</taxon>
        <taxon>Dothideomycetidae</taxon>
        <taxon>Myriangiales</taxon>
        <taxon>Elsinoaceae</taxon>
        <taxon>Elsinoe</taxon>
    </lineage>
</organism>
<dbReference type="EMBL" id="ML992503">
    <property type="protein sequence ID" value="KAF2225415.1"/>
    <property type="molecule type" value="Genomic_DNA"/>
</dbReference>
<dbReference type="OrthoDB" id="508119at2759"/>
<sequence>MSFWAWWRIRETKGLPIKEMDKLFGAEYSESIDSDKLGDEQFDISETKEKNGTMFTYVERVQ</sequence>
<protein>
    <submittedName>
        <fullName evidence="1">Uncharacterized protein</fullName>
    </submittedName>
</protein>
<keyword evidence="2" id="KW-1185">Reference proteome</keyword>
<evidence type="ECO:0000313" key="1">
    <source>
        <dbReference type="EMBL" id="KAF2225415.1"/>
    </source>
</evidence>
<accession>A0A6A6GI57</accession>